<evidence type="ECO:0000313" key="2">
    <source>
        <dbReference type="EMBL" id="STX42270.1"/>
    </source>
</evidence>
<proteinExistence type="predicted"/>
<dbReference type="AlphaFoldDB" id="A0A378JCC3"/>
<protein>
    <submittedName>
        <fullName evidence="2">Uncharacterized protein</fullName>
    </submittedName>
</protein>
<dbReference type="EMBL" id="LNYE01000029">
    <property type="protein sequence ID" value="KTD05862.1"/>
    <property type="molecule type" value="Genomic_DNA"/>
</dbReference>
<accession>A0A378JCC3</accession>
<evidence type="ECO:0000313" key="4">
    <source>
        <dbReference type="Proteomes" id="UP000254476"/>
    </source>
</evidence>
<evidence type="ECO:0000313" key="1">
    <source>
        <dbReference type="EMBL" id="KTD05862.1"/>
    </source>
</evidence>
<dbReference type="RefSeq" id="WP_058499747.1">
    <property type="nucleotide sequence ID" value="NZ_CAAAHW010000002.1"/>
</dbReference>
<dbReference type="EMBL" id="UGOB01000001">
    <property type="protein sequence ID" value="STX42270.1"/>
    <property type="molecule type" value="Genomic_DNA"/>
</dbReference>
<reference evidence="2 4" key="2">
    <citation type="submission" date="2018-06" db="EMBL/GenBank/DDBJ databases">
        <authorList>
            <consortium name="Pathogen Informatics"/>
            <person name="Doyle S."/>
        </authorList>
    </citation>
    <scope>NUCLEOTIDE SEQUENCE [LARGE SCALE GENOMIC DNA]</scope>
    <source>
        <strain evidence="2 4">NCTC12388</strain>
    </source>
</reference>
<evidence type="ECO:0000313" key="3">
    <source>
        <dbReference type="Proteomes" id="UP000054691"/>
    </source>
</evidence>
<dbReference type="OrthoDB" id="5657059at2"/>
<dbReference type="STRING" id="45066.Lgra_2639"/>
<sequence length="276" mass="31993">MQNVTLKFNVLGYHLNENDINPLLDLDNQSYCNERKWICAFFELDSSELYRALLERYVEACDIMTNISAGTTQENIHTKLISTLSSAKKTFSFGEYLACIELCALHGEMLANYLCITSSDELINNIGNMQSKDQIKIRSRGDAKLINIANNLDQSLRIRWLQHAKIISDTERKNLIDVHRLRTNYFHRWSTKTHNQKKDALKALEQISNVSANFLELLGSGSNINEHNFKRVKQYMEIVKYPNQTITIPLSQNKIYKLLISFLAHVKKYFTNIDKH</sequence>
<reference evidence="1 3" key="1">
    <citation type="submission" date="2015-11" db="EMBL/GenBank/DDBJ databases">
        <title>Genomic analysis of 38 Legionella species identifies large and diverse effector repertoires.</title>
        <authorList>
            <person name="Burstein D."/>
            <person name="Amaro F."/>
            <person name="Zusman T."/>
            <person name="Lifshitz Z."/>
            <person name="Cohen O."/>
            <person name="Gilbert J.A."/>
            <person name="Pupko T."/>
            <person name="Shuman H.A."/>
            <person name="Segal G."/>
        </authorList>
    </citation>
    <scope>NUCLEOTIDE SEQUENCE [LARGE SCALE GENOMIC DNA]</scope>
    <source>
        <strain evidence="1 3">Lyon 8420412</strain>
    </source>
</reference>
<dbReference type="Proteomes" id="UP000054691">
    <property type="component" value="Unassembled WGS sequence"/>
</dbReference>
<keyword evidence="3" id="KW-1185">Reference proteome</keyword>
<organism evidence="2 4">
    <name type="scientific">Legionella gratiana</name>
    <dbReference type="NCBI Taxonomy" id="45066"/>
    <lineage>
        <taxon>Bacteria</taxon>
        <taxon>Pseudomonadati</taxon>
        <taxon>Pseudomonadota</taxon>
        <taxon>Gammaproteobacteria</taxon>
        <taxon>Legionellales</taxon>
        <taxon>Legionellaceae</taxon>
        <taxon>Legionella</taxon>
    </lineage>
</organism>
<name>A0A378JCC3_9GAMM</name>
<gene>
    <name evidence="1" type="ORF">Lgra_2639</name>
    <name evidence="2" type="ORF">NCTC12388_00592</name>
</gene>
<dbReference type="Proteomes" id="UP000254476">
    <property type="component" value="Unassembled WGS sequence"/>
</dbReference>